<name>A0A0F8B215_CERFI</name>
<keyword evidence="6 8" id="KW-0472">Membrane</keyword>
<proteinExistence type="inferred from homology"/>
<dbReference type="InterPro" id="IPR010308">
    <property type="entry name" value="TRP_C"/>
</dbReference>
<feature type="domain" description="ML-like" evidence="10">
    <location>
        <begin position="23"/>
        <end position="164"/>
    </location>
</feature>
<dbReference type="PANTHER" id="PTHR31145">
    <property type="entry name" value="INTEGRAL MEMBRANE PROTEIN (AFU_ORTHOLOGUE AFUA_7G01610)"/>
    <property type="match status" value="1"/>
</dbReference>
<feature type="transmembrane region" description="Helical" evidence="8">
    <location>
        <begin position="532"/>
        <end position="554"/>
    </location>
</feature>
<dbReference type="PANTHER" id="PTHR31145:SF5">
    <property type="entry name" value="DUF907 DOMAIN PROTEIN (AFU_ORTHOLOGUE AFUA_2G06100)"/>
    <property type="match status" value="1"/>
</dbReference>
<dbReference type="GO" id="GO:0009272">
    <property type="term" value="P:fungal-type cell wall biogenesis"/>
    <property type="evidence" value="ECO:0007669"/>
    <property type="project" value="TreeGrafter"/>
</dbReference>
<evidence type="ECO:0000256" key="4">
    <source>
        <dbReference type="ARBA" id="ARBA00022729"/>
    </source>
</evidence>
<dbReference type="GO" id="GO:0055085">
    <property type="term" value="P:transmembrane transport"/>
    <property type="evidence" value="ECO:0007669"/>
    <property type="project" value="TreeGrafter"/>
</dbReference>
<dbReference type="OrthoDB" id="2115177at2759"/>
<feature type="region of interest" description="Disordered" evidence="7">
    <location>
        <begin position="623"/>
        <end position="680"/>
    </location>
</feature>
<evidence type="ECO:0000256" key="6">
    <source>
        <dbReference type="ARBA" id="ARBA00023136"/>
    </source>
</evidence>
<feature type="transmembrane region" description="Helical" evidence="8">
    <location>
        <begin position="443"/>
        <end position="464"/>
    </location>
</feature>
<feature type="transmembrane region" description="Helical" evidence="8">
    <location>
        <begin position="471"/>
        <end position="489"/>
    </location>
</feature>
<dbReference type="Pfam" id="PF12697">
    <property type="entry name" value="Abhydrolase_6"/>
    <property type="match status" value="1"/>
</dbReference>
<evidence type="ECO:0000313" key="11">
    <source>
        <dbReference type="EMBL" id="KKF93795.1"/>
    </source>
</evidence>
<feature type="compositionally biased region" description="Acidic residues" evidence="7">
    <location>
        <begin position="707"/>
        <end position="735"/>
    </location>
</feature>
<dbReference type="EMBL" id="LBBL01000207">
    <property type="protein sequence ID" value="KKF93795.1"/>
    <property type="molecule type" value="Genomic_DNA"/>
</dbReference>
<evidence type="ECO:0000256" key="2">
    <source>
        <dbReference type="ARBA" id="ARBA00010642"/>
    </source>
</evidence>
<keyword evidence="3 8" id="KW-0812">Transmembrane</keyword>
<evidence type="ECO:0000256" key="1">
    <source>
        <dbReference type="ARBA" id="ARBA00004141"/>
    </source>
</evidence>
<evidence type="ECO:0000313" key="12">
    <source>
        <dbReference type="Proteomes" id="UP000034841"/>
    </source>
</evidence>
<dbReference type="GO" id="GO:0051723">
    <property type="term" value="F:protein methylesterase activity"/>
    <property type="evidence" value="ECO:0007669"/>
    <property type="project" value="UniProtKB-EC"/>
</dbReference>
<organism evidence="11 12">
    <name type="scientific">Ceratocystis fimbriata f. sp. platani</name>
    <dbReference type="NCBI Taxonomy" id="88771"/>
    <lineage>
        <taxon>Eukaryota</taxon>
        <taxon>Fungi</taxon>
        <taxon>Dikarya</taxon>
        <taxon>Ascomycota</taxon>
        <taxon>Pezizomycotina</taxon>
        <taxon>Sordariomycetes</taxon>
        <taxon>Hypocreomycetidae</taxon>
        <taxon>Microascales</taxon>
        <taxon>Ceratocystidaceae</taxon>
        <taxon>Ceratocystis</taxon>
    </lineage>
</organism>
<dbReference type="InterPro" id="IPR000073">
    <property type="entry name" value="AB_hydrolase_1"/>
</dbReference>
<dbReference type="InterPro" id="IPR032800">
    <property type="entry name" value="TRP_N"/>
</dbReference>
<dbReference type="Gene3D" id="3.40.50.1820">
    <property type="entry name" value="alpha/beta hydrolase"/>
    <property type="match status" value="1"/>
</dbReference>
<evidence type="ECO:0000259" key="10">
    <source>
        <dbReference type="SMART" id="SM01320"/>
    </source>
</evidence>
<evidence type="ECO:0000256" key="8">
    <source>
        <dbReference type="SAM" id="Phobius"/>
    </source>
</evidence>
<gene>
    <name evidence="11" type="primary">ppe-1</name>
    <name evidence="11" type="ORF">CFO_g3866</name>
</gene>
<dbReference type="EC" id="3.1.1.89" evidence="11"/>
<keyword evidence="11" id="KW-0378">Hydrolase</keyword>
<evidence type="ECO:0000256" key="5">
    <source>
        <dbReference type="ARBA" id="ARBA00022989"/>
    </source>
</evidence>
<feature type="signal peptide" evidence="9">
    <location>
        <begin position="1"/>
        <end position="21"/>
    </location>
</feature>
<dbReference type="Pfam" id="PF14558">
    <property type="entry name" value="TRP_N"/>
    <property type="match status" value="1"/>
</dbReference>
<dbReference type="Pfam" id="PF06011">
    <property type="entry name" value="TRP"/>
    <property type="match status" value="1"/>
</dbReference>
<feature type="transmembrane region" description="Helical" evidence="8">
    <location>
        <begin position="501"/>
        <end position="520"/>
    </location>
</feature>
<dbReference type="SUPFAM" id="SSF53474">
    <property type="entry name" value="alpha/beta-Hydrolases"/>
    <property type="match status" value="1"/>
</dbReference>
<keyword evidence="5 8" id="KW-1133">Transmembrane helix</keyword>
<comment type="subcellular location">
    <subcellularLocation>
        <location evidence="1">Membrane</location>
        <topology evidence="1">Multi-pass membrane protein</topology>
    </subcellularLocation>
</comment>
<dbReference type="Proteomes" id="UP000034841">
    <property type="component" value="Unassembled WGS sequence"/>
</dbReference>
<reference evidence="11 12" key="1">
    <citation type="submission" date="2015-04" db="EMBL/GenBank/DDBJ databases">
        <title>Genome sequence of Ceratocystis platani, a major pathogen of plane trees.</title>
        <authorList>
            <person name="Belbahri L."/>
        </authorList>
    </citation>
    <scope>NUCLEOTIDE SEQUENCE [LARGE SCALE GENOMIC DNA]</scope>
    <source>
        <strain evidence="11 12">CFO</strain>
    </source>
</reference>
<sequence>MHLVKSFFAATAAVFLPTVYAISELHTVGFSTCSASDAPITVNNVDISFDKDQEILVYDVSATSTKQQNVTAKLLVTVYGRDVYSKSFNPCEEGSYVEQLCLVPEGTFTAKGSHNVPQNFVDLIPDIAFQIPDIAAVARLELTTADNNMAACIQSQVTNGKTTDLAAVSWAATGIAGAALIVSGISAFGAGAAVGTASPSPSFVQVVGWMQGMAMNGMLSVNYPPIYRSFTQNFAFTTGLVGWDKLQIAIDNFRSRTGGNLTADSLQTLRNTTLVFADGSRQEAQGASRRSLELVARTIVTRDDEETGAFDQAVSGIRAFVEKFSVPQSNTFMTILLVVAIIILSIVVGILLVKVILEVWALYGSFPKSLSGFRQHYWGDSWAAKTLAGVTLVLFTALLAFFTFKIWRVAHVLKKNEGDVSNLYDKKELWVKYSIFYESYRKAYWWVFVPTIIYAFVKGVTLAGMDGQGRLQTAVQLIVEAAMLILLLWSRPYERRSGNVINIIIQVVRVLSVGCILVFVQEFGISQTTQTVTGLVLVIVQSILTGVLAILILWNGINQCVKVNPHRKRRKDAEKLMARDTLTPLGPQEMYMGQYSDTKSSSQSTTFAVSSIKMANDEKANLSQNNSYTGREGFLSAPTPSPDHQRPISPMTPLNGDRDGLMRYAAPIGSNGSSRDDSFDQRWKLQKHWAKAKLAQQAGLEPNLPSYEEEAEDEVAELGDGEVTETEQTTADDDSSSASSASSTGTVIPSPGRGLFARTIGPPRGRSIDPIPWTTYFERELTLDLPTANMHAYFNPPGEKGPLFVMHHGAGSSGLSFAVLSAEIQKLLPHAGTLCPDARGHGSTTDKLSPTGPADLSLPRLAQDLLDTIHATKAAMGWMTLPPIILIGHSLGGAVVTHVALGTKAEGPTPGMGLQQALGAEALLGFAVLDVVEGSAMEALQSMTAYLRLLRRDEAEDTARPWRWRTDLQATQPFWEGWYKGLSGKFLAAKGGKLLLLAGTDRLDTELTIGQMQGKYALQVFPDAGHFIQEDVPEKTAMVLVDFYKRNDRSLMVLPPKVSSMPKKSSNA</sequence>
<protein>
    <submittedName>
        <fullName evidence="11">Protein phosphatase methylesterase 1</fullName>
        <ecNumber evidence="11">3.1.1.89</ecNumber>
    </submittedName>
</protein>
<dbReference type="AlphaFoldDB" id="A0A0F8B215"/>
<dbReference type="InterPro" id="IPR040241">
    <property type="entry name" value="TRP_Flc/Pkd2-like"/>
</dbReference>
<feature type="transmembrane region" description="Helical" evidence="8">
    <location>
        <begin position="382"/>
        <end position="404"/>
    </location>
</feature>
<feature type="transmembrane region" description="Helical" evidence="8">
    <location>
        <begin position="332"/>
        <end position="361"/>
    </location>
</feature>
<dbReference type="InterPro" id="IPR029058">
    <property type="entry name" value="AB_hydrolase_fold"/>
</dbReference>
<evidence type="ECO:0000256" key="9">
    <source>
        <dbReference type="SAM" id="SignalP"/>
    </source>
</evidence>
<dbReference type="SMART" id="SM01320">
    <property type="entry name" value="TRP_N"/>
    <property type="match status" value="1"/>
</dbReference>
<evidence type="ECO:0000256" key="3">
    <source>
        <dbReference type="ARBA" id="ARBA00022692"/>
    </source>
</evidence>
<comment type="similarity">
    <text evidence="2">Belongs to the transient receptor potential (TRP) ion channel family.</text>
</comment>
<feature type="chain" id="PRO_5002527228" evidence="9">
    <location>
        <begin position="22"/>
        <end position="1068"/>
    </location>
</feature>
<keyword evidence="12" id="KW-1185">Reference proteome</keyword>
<dbReference type="GO" id="GO:0016020">
    <property type="term" value="C:membrane"/>
    <property type="evidence" value="ECO:0007669"/>
    <property type="project" value="UniProtKB-SubCell"/>
</dbReference>
<feature type="region of interest" description="Disordered" evidence="7">
    <location>
        <begin position="694"/>
        <end position="768"/>
    </location>
</feature>
<accession>A0A0F8B215</accession>
<evidence type="ECO:0000256" key="7">
    <source>
        <dbReference type="SAM" id="MobiDB-lite"/>
    </source>
</evidence>
<keyword evidence="4 9" id="KW-0732">Signal</keyword>
<comment type="caution">
    <text evidence="11">The sequence shown here is derived from an EMBL/GenBank/DDBJ whole genome shotgun (WGS) entry which is preliminary data.</text>
</comment>